<dbReference type="InterPro" id="IPR005821">
    <property type="entry name" value="Ion_trans_dom"/>
</dbReference>
<keyword evidence="5" id="KW-0175">Coiled coil</keyword>
<dbReference type="Pfam" id="PF17820">
    <property type="entry name" value="PDZ_6"/>
    <property type="match status" value="1"/>
</dbReference>
<dbReference type="SMART" id="SM00228">
    <property type="entry name" value="PDZ"/>
    <property type="match status" value="1"/>
</dbReference>
<feature type="region of interest" description="Disordered" evidence="6">
    <location>
        <begin position="220"/>
        <end position="244"/>
    </location>
</feature>
<dbReference type="Gene3D" id="2.30.42.10">
    <property type="match status" value="1"/>
</dbReference>
<accession>A0ABP0IWG6</accession>
<feature type="coiled-coil region" evidence="5">
    <location>
        <begin position="5"/>
        <end position="39"/>
    </location>
</feature>
<feature type="transmembrane region" description="Helical" evidence="7">
    <location>
        <begin position="458"/>
        <end position="477"/>
    </location>
</feature>
<protein>
    <submittedName>
        <fullName evidence="9">Voltage-dependent calcium channel type D subunit alpha-1 (DmCa1D)</fullName>
    </submittedName>
</protein>
<keyword evidence="10" id="KW-1185">Reference proteome</keyword>
<comment type="subcellular location">
    <subcellularLocation>
        <location evidence="1">Membrane</location>
        <topology evidence="1">Multi-pass membrane protein</topology>
    </subcellularLocation>
</comment>
<evidence type="ECO:0000256" key="4">
    <source>
        <dbReference type="ARBA" id="ARBA00023136"/>
    </source>
</evidence>
<dbReference type="InterPro" id="IPR041489">
    <property type="entry name" value="PDZ_6"/>
</dbReference>
<dbReference type="CDD" id="cd00136">
    <property type="entry name" value="PDZ_canonical"/>
    <property type="match status" value="1"/>
</dbReference>
<evidence type="ECO:0000259" key="8">
    <source>
        <dbReference type="PROSITE" id="PS50106"/>
    </source>
</evidence>
<dbReference type="PROSITE" id="PS50106">
    <property type="entry name" value="PDZ"/>
    <property type="match status" value="1"/>
</dbReference>
<keyword evidence="3 7" id="KW-1133">Transmembrane helix</keyword>
<dbReference type="SUPFAM" id="SSF81324">
    <property type="entry name" value="Voltage-gated potassium channels"/>
    <property type="match status" value="1"/>
</dbReference>
<dbReference type="InterPro" id="IPR027359">
    <property type="entry name" value="Volt_channel_dom_sf"/>
</dbReference>
<sequence length="581" mass="65977">MASFHALLQQLVDAHEADLAQLQEKVEELQEELALLHCSECHQDVEVSSPSRHWALEGQHHAPPTLMGEEGFEPVIKIFGMEVQHLGLRVQWNAERPIVQRVVQGTAAEEGGVRPGDVLMAINGAETLGRPREELLAFLQQRPLTLELLQKSHGGFQGSVHFGTPQASLYHLQSSFSNLGQPQSPSALPMRRSKVTLEAVKEESAKKKFAAKAMFQSEEEEKVPRNVSKMTLNNSPRDAKRGVEKSSEGLGLKRFITARKESTANVAHLGIGNFRMTFYEDQKTRRLSLNHLFHMMVKWLTHLQEPERSGFAYNFLESRFFNSLCSTIILMHAVVVTLASDWEVNNLEGAVPESYQTLELVFLGFYAAELALRLYVHRCFFFFGEAAGWNWFDFCLVVFSFMDIIYLTMQMTATEATGANVAFMRLFRLFKITKILRTIRIIKVFRELSMMVESFTKCIVAMFWGLVLLVFLLYIFAPLGLCLRNHGFAPGPSAGREVTGRTAAGGCEESVWFRLGEHAFFVHGGDRWQRLVNVLRHCVDVRCFLHSSLPALQLLLCVCTFQHHDWRFRRTGVDGSHSRQR</sequence>
<evidence type="ECO:0000313" key="9">
    <source>
        <dbReference type="EMBL" id="CAK9006413.1"/>
    </source>
</evidence>
<dbReference type="Gene3D" id="1.20.120.350">
    <property type="entry name" value="Voltage-gated potassium channels. Chain C"/>
    <property type="match status" value="1"/>
</dbReference>
<evidence type="ECO:0000256" key="6">
    <source>
        <dbReference type="SAM" id="MobiDB-lite"/>
    </source>
</evidence>
<evidence type="ECO:0000256" key="7">
    <source>
        <dbReference type="SAM" id="Phobius"/>
    </source>
</evidence>
<evidence type="ECO:0000256" key="3">
    <source>
        <dbReference type="ARBA" id="ARBA00022989"/>
    </source>
</evidence>
<evidence type="ECO:0000256" key="5">
    <source>
        <dbReference type="SAM" id="Coils"/>
    </source>
</evidence>
<dbReference type="PANTHER" id="PTHR46726">
    <property type="entry name" value="TWO PORE CHANNEL 3"/>
    <property type="match status" value="1"/>
</dbReference>
<dbReference type="SUPFAM" id="SSF50156">
    <property type="entry name" value="PDZ domain-like"/>
    <property type="match status" value="1"/>
</dbReference>
<dbReference type="Proteomes" id="UP001642464">
    <property type="component" value="Unassembled WGS sequence"/>
</dbReference>
<dbReference type="InterPro" id="IPR001478">
    <property type="entry name" value="PDZ"/>
</dbReference>
<comment type="caution">
    <text evidence="9">The sequence shown here is derived from an EMBL/GenBank/DDBJ whole genome shotgun (WGS) entry which is preliminary data.</text>
</comment>
<name>A0ABP0IWG6_9DINO</name>
<dbReference type="EMBL" id="CAXAMM010005202">
    <property type="protein sequence ID" value="CAK9006413.1"/>
    <property type="molecule type" value="Genomic_DNA"/>
</dbReference>
<evidence type="ECO:0000256" key="2">
    <source>
        <dbReference type="ARBA" id="ARBA00022692"/>
    </source>
</evidence>
<evidence type="ECO:0000256" key="1">
    <source>
        <dbReference type="ARBA" id="ARBA00004141"/>
    </source>
</evidence>
<feature type="transmembrane region" description="Helical" evidence="7">
    <location>
        <begin position="388"/>
        <end position="407"/>
    </location>
</feature>
<gene>
    <name evidence="9" type="ORF">SCF082_LOCUS9008</name>
</gene>
<proteinExistence type="predicted"/>
<keyword evidence="2 7" id="KW-0812">Transmembrane</keyword>
<dbReference type="Pfam" id="PF00520">
    <property type="entry name" value="Ion_trans"/>
    <property type="match status" value="1"/>
</dbReference>
<evidence type="ECO:0000313" key="10">
    <source>
        <dbReference type="Proteomes" id="UP001642464"/>
    </source>
</evidence>
<dbReference type="PANTHER" id="PTHR46726:SF1">
    <property type="entry name" value="TWO-PORE CALCIUM CHANNEL 3"/>
    <property type="match status" value="1"/>
</dbReference>
<keyword evidence="4 7" id="KW-0472">Membrane</keyword>
<organism evidence="9 10">
    <name type="scientific">Durusdinium trenchii</name>
    <dbReference type="NCBI Taxonomy" id="1381693"/>
    <lineage>
        <taxon>Eukaryota</taxon>
        <taxon>Sar</taxon>
        <taxon>Alveolata</taxon>
        <taxon>Dinophyceae</taxon>
        <taxon>Suessiales</taxon>
        <taxon>Symbiodiniaceae</taxon>
        <taxon>Durusdinium</taxon>
    </lineage>
</organism>
<dbReference type="InterPro" id="IPR036034">
    <property type="entry name" value="PDZ_sf"/>
</dbReference>
<feature type="domain" description="PDZ" evidence="8">
    <location>
        <begin position="75"/>
        <end position="148"/>
    </location>
</feature>
<reference evidence="9 10" key="1">
    <citation type="submission" date="2024-02" db="EMBL/GenBank/DDBJ databases">
        <authorList>
            <person name="Chen Y."/>
            <person name="Shah S."/>
            <person name="Dougan E. K."/>
            <person name="Thang M."/>
            <person name="Chan C."/>
        </authorList>
    </citation>
    <scope>NUCLEOTIDE SEQUENCE [LARGE SCALE GENOMIC DNA]</scope>
</reference>